<comment type="caution">
    <text evidence="1">The sequence shown here is derived from an EMBL/GenBank/DDBJ whole genome shotgun (WGS) entry which is preliminary data.</text>
</comment>
<keyword evidence="2" id="KW-1185">Reference proteome</keyword>
<organism evidence="1 2">
    <name type="scientific">Ruminococcus difficilis</name>
    <dbReference type="NCBI Taxonomy" id="2763069"/>
    <lineage>
        <taxon>Bacteria</taxon>
        <taxon>Bacillati</taxon>
        <taxon>Bacillota</taxon>
        <taxon>Clostridia</taxon>
        <taxon>Eubacteriales</taxon>
        <taxon>Oscillospiraceae</taxon>
        <taxon>Ruminococcus</taxon>
    </lineage>
</organism>
<reference evidence="1" key="1">
    <citation type="submission" date="2021-01" db="EMBL/GenBank/DDBJ databases">
        <title>Genome public.</title>
        <authorList>
            <person name="Liu C."/>
            <person name="Sun Q."/>
        </authorList>
    </citation>
    <scope>NUCLEOTIDE SEQUENCE</scope>
    <source>
        <strain evidence="1">M6</strain>
    </source>
</reference>
<name>A0A934U0U7_9FIRM</name>
<dbReference type="RefSeq" id="WP_201427420.1">
    <property type="nucleotide sequence ID" value="NZ_JAEQMG010000066.1"/>
</dbReference>
<proteinExistence type="predicted"/>
<accession>A0A934U0U7</accession>
<dbReference type="AlphaFoldDB" id="A0A934U0U7"/>
<gene>
    <name evidence="1" type="ORF">JKK62_07650</name>
</gene>
<evidence type="ECO:0000313" key="2">
    <source>
        <dbReference type="Proteomes" id="UP000633365"/>
    </source>
</evidence>
<dbReference type="Proteomes" id="UP000633365">
    <property type="component" value="Unassembled WGS sequence"/>
</dbReference>
<evidence type="ECO:0000313" key="1">
    <source>
        <dbReference type="EMBL" id="MBK6088525.1"/>
    </source>
</evidence>
<protein>
    <submittedName>
        <fullName evidence="1">Uncharacterized protein</fullName>
    </submittedName>
</protein>
<dbReference type="EMBL" id="JAEQMG010000066">
    <property type="protein sequence ID" value="MBK6088525.1"/>
    <property type="molecule type" value="Genomic_DNA"/>
</dbReference>
<sequence>MMIGGMVKKLIIVTGEKESVYAELLSSLITLKDDDVENNTVVGIKDGSVEAVVWNEDIYNDNKAQLGSNTKLIFIGKNKSSEAVIPSIRFDKDMAKYGVNVGSLGNKAVLYIESNTLFSNKDLYDGFYEKYIELTERFDDSVADTESIKKATHTDGIGEAFKKGTKAVKGLFGKIKGAPAGKEKNEGTDFFKIGTKIESSKLISDQMLRYAVLSFYLDGLAGFMEIK</sequence>